<dbReference type="InterPro" id="IPR008948">
    <property type="entry name" value="L-Aspartase-like"/>
</dbReference>
<dbReference type="SUPFAM" id="SSF48557">
    <property type="entry name" value="L-aspartase-like"/>
    <property type="match status" value="1"/>
</dbReference>
<reference evidence="1" key="1">
    <citation type="submission" date="2019-08" db="EMBL/GenBank/DDBJ databases">
        <authorList>
            <person name="Kucharzyk K."/>
            <person name="Murdoch R.W."/>
            <person name="Higgins S."/>
            <person name="Loffler F."/>
        </authorList>
    </citation>
    <scope>NUCLEOTIDE SEQUENCE</scope>
</reference>
<dbReference type="EC" id="4.2.1.2" evidence="1"/>
<protein>
    <submittedName>
        <fullName evidence="1">Fumarate hydratase class II</fullName>
        <ecNumber evidence="1">4.2.1.2</ecNumber>
    </submittedName>
</protein>
<dbReference type="GO" id="GO:0004333">
    <property type="term" value="F:fumarate hydratase activity"/>
    <property type="evidence" value="ECO:0007669"/>
    <property type="project" value="UniProtKB-EC"/>
</dbReference>
<sequence length="80" mass="8991">MPLIADSLLENLELLVATTELFRTKCINSLQPNVERCRELLELSYAFATAYTPELGYDKVTQILDESAGDTELAKKLLDK</sequence>
<dbReference type="AlphaFoldDB" id="A0A645IEG6"/>
<proteinExistence type="predicted"/>
<accession>A0A645IEG6</accession>
<gene>
    <name evidence="1" type="primary">fumC_25</name>
    <name evidence="1" type="ORF">SDC9_197279</name>
</gene>
<evidence type="ECO:0000313" key="1">
    <source>
        <dbReference type="EMBL" id="MPN49657.1"/>
    </source>
</evidence>
<organism evidence="1">
    <name type="scientific">bioreactor metagenome</name>
    <dbReference type="NCBI Taxonomy" id="1076179"/>
    <lineage>
        <taxon>unclassified sequences</taxon>
        <taxon>metagenomes</taxon>
        <taxon>ecological metagenomes</taxon>
    </lineage>
</organism>
<comment type="caution">
    <text evidence="1">The sequence shown here is derived from an EMBL/GenBank/DDBJ whole genome shotgun (WGS) entry which is preliminary data.</text>
</comment>
<dbReference type="EMBL" id="VSSQ01113107">
    <property type="protein sequence ID" value="MPN49657.1"/>
    <property type="molecule type" value="Genomic_DNA"/>
</dbReference>
<keyword evidence="1" id="KW-0456">Lyase</keyword>
<name>A0A645IEG6_9ZZZZ</name>